<evidence type="ECO:0000313" key="1">
    <source>
        <dbReference type="EMBL" id="RQM16812.1"/>
    </source>
</evidence>
<dbReference type="Proteomes" id="UP000286097">
    <property type="component" value="Unassembled WGS sequence"/>
</dbReference>
<sequence length="111" mass="12337">MMPRNLSALVVAMDSIVVKLVCKTKIQLVAIPKSSPLGVEIPSLILSMTPVSASMMAIMHAMTVSRFQSLSKIFLRNRKLMLIKMNVDASCRLCSSSVLLNWLCHVKYLNE</sequence>
<evidence type="ECO:0000313" key="2">
    <source>
        <dbReference type="Proteomes" id="UP000286097"/>
    </source>
</evidence>
<dbReference type="VEuPathDB" id="FungiDB:DD237_002451"/>
<dbReference type="EMBL" id="QKXF01000109">
    <property type="protein sequence ID" value="RQM16812.1"/>
    <property type="molecule type" value="Genomic_DNA"/>
</dbReference>
<protein>
    <submittedName>
        <fullName evidence="1">Uncharacterized protein</fullName>
    </submittedName>
</protein>
<proteinExistence type="predicted"/>
<accession>A0A3R8CYJ2</accession>
<name>A0A3R8CYJ2_9STRA</name>
<dbReference type="AlphaFoldDB" id="A0A3R8CYJ2"/>
<organism evidence="1 2">
    <name type="scientific">Peronospora effusa</name>
    <dbReference type="NCBI Taxonomy" id="542832"/>
    <lineage>
        <taxon>Eukaryota</taxon>
        <taxon>Sar</taxon>
        <taxon>Stramenopiles</taxon>
        <taxon>Oomycota</taxon>
        <taxon>Peronosporomycetes</taxon>
        <taxon>Peronosporales</taxon>
        <taxon>Peronosporaceae</taxon>
        <taxon>Peronospora</taxon>
    </lineage>
</organism>
<comment type="caution">
    <text evidence="1">The sequence shown here is derived from an EMBL/GenBank/DDBJ whole genome shotgun (WGS) entry which is preliminary data.</text>
</comment>
<reference evidence="1 2" key="1">
    <citation type="submission" date="2018-06" db="EMBL/GenBank/DDBJ databases">
        <title>Comparative genomics of downy mildews reveals potential adaptations to biotrophy.</title>
        <authorList>
            <person name="Fletcher K."/>
            <person name="Klosterman S.J."/>
            <person name="Derevnina L."/>
            <person name="Martin F."/>
            <person name="Koike S."/>
            <person name="Reyes Chin-Wo S."/>
            <person name="Mou B."/>
            <person name="Michelmore R."/>
        </authorList>
    </citation>
    <scope>NUCLEOTIDE SEQUENCE [LARGE SCALE GENOMIC DNA]</scope>
    <source>
        <strain evidence="1 2">R13</strain>
    </source>
</reference>
<gene>
    <name evidence="1" type="ORF">DD237_002451</name>
</gene>